<feature type="compositionally biased region" description="Basic and acidic residues" evidence="1">
    <location>
        <begin position="209"/>
        <end position="222"/>
    </location>
</feature>
<reference evidence="3" key="1">
    <citation type="submission" date="2023-10" db="EMBL/GenBank/DDBJ databases">
        <authorList>
            <person name="Chen Y."/>
            <person name="Shah S."/>
            <person name="Dougan E. K."/>
            <person name="Thang M."/>
            <person name="Chan C."/>
        </authorList>
    </citation>
    <scope>NUCLEOTIDE SEQUENCE [LARGE SCALE GENOMIC DNA]</scope>
</reference>
<feature type="compositionally biased region" description="Basic and acidic residues" evidence="1">
    <location>
        <begin position="942"/>
        <end position="951"/>
    </location>
</feature>
<dbReference type="InterPro" id="IPR036397">
    <property type="entry name" value="RNaseH_sf"/>
</dbReference>
<feature type="region of interest" description="Disordered" evidence="1">
    <location>
        <begin position="156"/>
        <end position="239"/>
    </location>
</feature>
<evidence type="ECO:0000313" key="3">
    <source>
        <dbReference type="EMBL" id="CAK0843898.1"/>
    </source>
</evidence>
<dbReference type="Proteomes" id="UP001189429">
    <property type="component" value="Unassembled WGS sequence"/>
</dbReference>
<dbReference type="SUPFAM" id="SSF53098">
    <property type="entry name" value="Ribonuclease H-like"/>
    <property type="match status" value="1"/>
</dbReference>
<dbReference type="InterPro" id="IPR013103">
    <property type="entry name" value="RVT_2"/>
</dbReference>
<sequence>MPGAAAAASTPAADVPIDSNKHRNIKKDQGLDGGSGHRRGSGDRQRRQTDPERWGKRTIGEWMTLDRRDLRLDWDRAEAANEKDDRYTGKPCYGEHDTTHPLARHANGYKVSYKCVRCELVMLYIPKHGATGRYRQKGALGPTVGKIKIEEVTKEKVTKEKATSERESRTKIEEVSSEDSFEKAGESEEEETPYPSTDQMSKADMMFDQMRDSTKRRTDPPTRRKKKESPQAGEPVGDDDVITFGIDVEYHKEEITLKDYSWVLEQVTEAGMATDLYVKQLIEFCTEEDSQLGKVAEEREDAEIIRITRKDADLSTKHGLELAKNLAVKNPGADIWGSLPCTAVSALHNGYIGRQHGQYWKKLEARKKNLKKIVNHFMEVSRIVEDNGGDVHFEWPRNCHGWKYFPELIEFFGEMGMEKVNFDGCQVGVVNTKGEPIYKPWTLWTSRKKLATALSGKRCPDPQGHGHAECCGKDATLSGKYPARMARIIWRNIVEPPKLMGMIEELRQEEALANDNKEMFDHERELELTSDEQQQWNDLPALKQNELMKAAMRLHRNTGHRPQRVMIRILRRRGASATTIAAVKQIKCSSCIENQIPRPRPAAVLEPARDLWQVVGIDVKEIVGNDQIKRKYLVIVDEASKLTLAVKIFSIPAQESRNCTAKELLDAFRGHWSDRYGMPSVLRLDPEGAFVSHEFYDNIAGEGVQVDPCATQAHWQNGIAERAIKTVFECAKAMHRDHETDLEAAVHAAVEAHNTVERVDGYSPSQWAFGRDKNWSGTLKKEDHLDVVKCTNQSYMENLSKRVLASKIIGLESLNKGDVISVDKEDAPMNEETYTPETTARAPEDGDKEDHWEEGEFEGFRAKPEKTTMERITVIRYEDGSEETVKDDNWKVHGKSTRSMGRRWTGRTYLFPITDKPEEMKVDQNAKEVIHEKAKKMVVEQVPETHGDNGKDQPSVDDIESEKVENTKQTTAGGADLKKRIVEKRKVKTDLFEKTKRRVRMRTNFGPALRSYSAFFNDKIADGDQMDWDKLDWENFDVAAWAATEIQEDLEIPTGIDYIEVAFEAFDANSMNKFTRQPEQYITKAMKKGRSEASVKHMTDEQKSLMKVAKLVEVRDWIANDVLERLPPHIKPKSSDVLKTRWVLTWKKDEATGKGMPDDKPTYIEANDELAEEFGVPGGTAVRLKKAVYGLCQAPKSWYESVDTLMEQLGGQRCVSDPCVWVFSDENNNVFGVVGTHVDDFLIAGDGGVRWREIEVKLQKAFRWTPWEEGSFKQTGLSVMQTASSEITIHQKEIIDNITEINIGQERRKQRDQKLTDKEMTMLRGALGEIQWVATQTMPKYQAQCSIYQSSGPTATVETLFGINKLIRQMKNDHGYKLKFESFEGEGVVVARARRQPMLEGVKQVRSCLCVDAKSIYDCLAKQVQMQSLAEKRTALELMAFEKCINETELIVRWCHSEANLADSLTKTTATGPIDLYMKTWSWALVDDDEQLSAKTRKERGMSRFENSKDISGLIKMAFMKVGVSLPYAADGDDNDDDNMIVSEPTSYG</sequence>
<organism evidence="3 4">
    <name type="scientific">Prorocentrum cordatum</name>
    <dbReference type="NCBI Taxonomy" id="2364126"/>
    <lineage>
        <taxon>Eukaryota</taxon>
        <taxon>Sar</taxon>
        <taxon>Alveolata</taxon>
        <taxon>Dinophyceae</taxon>
        <taxon>Prorocentrales</taxon>
        <taxon>Prorocentraceae</taxon>
        <taxon>Prorocentrum</taxon>
    </lineage>
</organism>
<dbReference type="PROSITE" id="PS50994">
    <property type="entry name" value="INTEGRASE"/>
    <property type="match status" value="1"/>
</dbReference>
<comment type="caution">
    <text evidence="3">The sequence shown here is derived from an EMBL/GenBank/DDBJ whole genome shotgun (WGS) entry which is preliminary data.</text>
</comment>
<dbReference type="InterPro" id="IPR001584">
    <property type="entry name" value="Integrase_cat-core"/>
</dbReference>
<dbReference type="InterPro" id="IPR050951">
    <property type="entry name" value="Retrovirus_Pol_polyprotein"/>
</dbReference>
<dbReference type="PANTHER" id="PTHR37984:SF5">
    <property type="entry name" value="PROTEIN NYNRIN-LIKE"/>
    <property type="match status" value="1"/>
</dbReference>
<feature type="compositionally biased region" description="Basic and acidic residues" evidence="1">
    <location>
        <begin position="40"/>
        <end position="55"/>
    </location>
</feature>
<keyword evidence="4" id="KW-1185">Reference proteome</keyword>
<evidence type="ECO:0000256" key="1">
    <source>
        <dbReference type="SAM" id="MobiDB-lite"/>
    </source>
</evidence>
<evidence type="ECO:0000313" key="4">
    <source>
        <dbReference type="Proteomes" id="UP001189429"/>
    </source>
</evidence>
<feature type="compositionally biased region" description="Low complexity" evidence="1">
    <location>
        <begin position="1"/>
        <end position="13"/>
    </location>
</feature>
<feature type="domain" description="Integrase catalytic" evidence="2">
    <location>
        <begin position="603"/>
        <end position="772"/>
    </location>
</feature>
<name>A0ABN9TEJ0_9DINO</name>
<gene>
    <name evidence="3" type="ORF">PCOR1329_LOCUS38100</name>
</gene>
<evidence type="ECO:0000259" key="2">
    <source>
        <dbReference type="PROSITE" id="PS50994"/>
    </source>
</evidence>
<accession>A0ABN9TEJ0</accession>
<feature type="compositionally biased region" description="Basic and acidic residues" evidence="1">
    <location>
        <begin position="156"/>
        <end position="186"/>
    </location>
</feature>
<dbReference type="Gene3D" id="3.30.420.10">
    <property type="entry name" value="Ribonuclease H-like superfamily/Ribonuclease H"/>
    <property type="match status" value="1"/>
</dbReference>
<dbReference type="InterPro" id="IPR012337">
    <property type="entry name" value="RNaseH-like_sf"/>
</dbReference>
<dbReference type="PANTHER" id="PTHR37984">
    <property type="entry name" value="PROTEIN CBG26694"/>
    <property type="match status" value="1"/>
</dbReference>
<feature type="compositionally biased region" description="Basic and acidic residues" evidence="1">
    <location>
        <begin position="842"/>
        <end position="851"/>
    </location>
</feature>
<proteinExistence type="predicted"/>
<protein>
    <recommendedName>
        <fullName evidence="2">Integrase catalytic domain-containing protein</fullName>
    </recommendedName>
</protein>
<feature type="region of interest" description="Disordered" evidence="1">
    <location>
        <begin position="942"/>
        <end position="976"/>
    </location>
</feature>
<dbReference type="Pfam" id="PF07727">
    <property type="entry name" value="RVT_2"/>
    <property type="match status" value="1"/>
</dbReference>
<dbReference type="EMBL" id="CAUYUJ010014615">
    <property type="protein sequence ID" value="CAK0843898.1"/>
    <property type="molecule type" value="Genomic_DNA"/>
</dbReference>
<feature type="region of interest" description="Disordered" evidence="1">
    <location>
        <begin position="828"/>
        <end position="852"/>
    </location>
</feature>
<feature type="region of interest" description="Disordered" evidence="1">
    <location>
        <begin position="1"/>
        <end position="55"/>
    </location>
</feature>